<feature type="compositionally biased region" description="Basic and acidic residues" evidence="6">
    <location>
        <begin position="22"/>
        <end position="32"/>
    </location>
</feature>
<dbReference type="STRING" id="1448308.A0A2T2PA57"/>
<feature type="compositionally biased region" description="Low complexity" evidence="6">
    <location>
        <begin position="347"/>
        <end position="362"/>
    </location>
</feature>
<feature type="transmembrane region" description="Helical" evidence="7">
    <location>
        <begin position="217"/>
        <end position="240"/>
    </location>
</feature>
<evidence type="ECO:0000256" key="1">
    <source>
        <dbReference type="ARBA" id="ARBA00004141"/>
    </source>
</evidence>
<evidence type="ECO:0000256" key="5">
    <source>
        <dbReference type="ARBA" id="ARBA00023136"/>
    </source>
</evidence>
<keyword evidence="5 7" id="KW-0472">Membrane</keyword>
<dbReference type="InterPro" id="IPR000326">
    <property type="entry name" value="PAP2/HPO"/>
</dbReference>
<dbReference type="CDD" id="cd03390">
    <property type="entry name" value="PAP2_containing_1_like"/>
    <property type="match status" value="1"/>
</dbReference>
<dbReference type="InterPro" id="IPR036938">
    <property type="entry name" value="PAP2/HPO_sf"/>
</dbReference>
<feature type="compositionally biased region" description="Basic residues" evidence="6">
    <location>
        <begin position="64"/>
        <end position="74"/>
    </location>
</feature>
<feature type="transmembrane region" description="Helical" evidence="7">
    <location>
        <begin position="126"/>
        <end position="151"/>
    </location>
</feature>
<sequence length="535" mass="59015">MPSIDPGQAIGPRRAAILPPIPEEHVKPKPIDRSSTPPPRPPTPLSDSDLEANRSSASPGERFKLKRRFFHRSRPQPPDSLDTLEPPRPVQLAKPDPEKYPPEYPGKPSVLHKLFPPFPDAPTPRLFFTLCGFDIFTQILCNLLALALYLYGRPVMTRYFPYYHGISHNSWGLRHGMPLLPEYVSTGQSAVMSFFLPAIIIGLLGMHKVRSFWDTNAALMGLGYALSTASLFQVLIKIFIGGLRPHFIDVCKPQIPSNMTGVGPGHVYFHALQICTAKKNHKLSDAQMSFPSGHSAAAFGGFGFLALYLGSKLGVFHRHDSRQEQKGQRNEDQGGNASRRTSRNITPLSHASTSSKSASSPWQASPHWKLVAFGVPWLIAIVISGSKVRDGWHHATDVLVGAKIGLVFAIWAYRMVYQGASHDISREVMAAAPIAVAKRMVDTADRDQKRIDGQSERGRSTMRSLKSHRSIKSRLSDTEERRKGRRSRSKSSGSNKGGAEIGGTDADGLPPIQRSKSEEQSRSRPLMGHRRVASA</sequence>
<dbReference type="SUPFAM" id="SSF48317">
    <property type="entry name" value="Acid phosphatase/Vanadium-dependent haloperoxidase"/>
    <property type="match status" value="1"/>
</dbReference>
<evidence type="ECO:0000256" key="3">
    <source>
        <dbReference type="ARBA" id="ARBA00022692"/>
    </source>
</evidence>
<comment type="subcellular location">
    <subcellularLocation>
        <location evidence="1">Membrane</location>
        <topology evidence="1">Multi-pass membrane protein</topology>
    </subcellularLocation>
</comment>
<feature type="compositionally biased region" description="Basic and acidic residues" evidence="6">
    <location>
        <begin position="319"/>
        <end position="332"/>
    </location>
</feature>
<organism evidence="9 10">
    <name type="scientific">Corynespora cassiicola Philippines</name>
    <dbReference type="NCBI Taxonomy" id="1448308"/>
    <lineage>
        <taxon>Eukaryota</taxon>
        <taxon>Fungi</taxon>
        <taxon>Dikarya</taxon>
        <taxon>Ascomycota</taxon>
        <taxon>Pezizomycotina</taxon>
        <taxon>Dothideomycetes</taxon>
        <taxon>Pleosporomycetidae</taxon>
        <taxon>Pleosporales</taxon>
        <taxon>Corynesporascaceae</taxon>
        <taxon>Corynespora</taxon>
    </lineage>
</organism>
<protein>
    <submittedName>
        <fullName evidence="9">PAP2-domain-containing protein</fullName>
    </submittedName>
</protein>
<keyword evidence="10" id="KW-1185">Reference proteome</keyword>
<feature type="region of interest" description="Disordered" evidence="6">
    <location>
        <begin position="1"/>
        <end position="101"/>
    </location>
</feature>
<dbReference type="EMBL" id="KZ678128">
    <property type="protein sequence ID" value="PSN74543.1"/>
    <property type="molecule type" value="Genomic_DNA"/>
</dbReference>
<evidence type="ECO:0000256" key="4">
    <source>
        <dbReference type="ARBA" id="ARBA00022989"/>
    </source>
</evidence>
<feature type="transmembrane region" description="Helical" evidence="7">
    <location>
        <begin position="183"/>
        <end position="205"/>
    </location>
</feature>
<feature type="region of interest" description="Disordered" evidence="6">
    <location>
        <begin position="440"/>
        <end position="535"/>
    </location>
</feature>
<evidence type="ECO:0000256" key="2">
    <source>
        <dbReference type="ARBA" id="ARBA00008816"/>
    </source>
</evidence>
<keyword evidence="3 7" id="KW-0812">Transmembrane</keyword>
<gene>
    <name evidence="9" type="ORF">BS50DRAFT_670917</name>
</gene>
<dbReference type="Pfam" id="PF01569">
    <property type="entry name" value="PAP2"/>
    <property type="match status" value="1"/>
</dbReference>
<dbReference type="GO" id="GO:0016020">
    <property type="term" value="C:membrane"/>
    <property type="evidence" value="ECO:0007669"/>
    <property type="project" value="UniProtKB-SubCell"/>
</dbReference>
<accession>A0A2T2PA57</accession>
<feature type="domain" description="Phosphatidic acid phosphatase type 2/haloperoxidase" evidence="8">
    <location>
        <begin position="222"/>
        <end position="413"/>
    </location>
</feature>
<comment type="similarity">
    <text evidence="2">Belongs to the PA-phosphatase related phosphoesterase family.</text>
</comment>
<dbReference type="PANTHER" id="PTHR10165">
    <property type="entry name" value="LIPID PHOSPHATE PHOSPHATASE"/>
    <property type="match status" value="1"/>
</dbReference>
<dbReference type="AlphaFoldDB" id="A0A2T2PA57"/>
<dbReference type="PANTHER" id="PTHR10165:SF84">
    <property type="entry name" value="PHOSPHATIDIC ACID PHOSPHATASE BETA"/>
    <property type="match status" value="1"/>
</dbReference>
<evidence type="ECO:0000256" key="7">
    <source>
        <dbReference type="SAM" id="Phobius"/>
    </source>
</evidence>
<proteinExistence type="inferred from homology"/>
<feature type="compositionally biased region" description="Basic and acidic residues" evidence="6">
    <location>
        <begin position="440"/>
        <end position="459"/>
    </location>
</feature>
<evidence type="ECO:0000313" key="10">
    <source>
        <dbReference type="Proteomes" id="UP000240883"/>
    </source>
</evidence>
<feature type="transmembrane region" description="Helical" evidence="7">
    <location>
        <begin position="296"/>
        <end position="316"/>
    </location>
</feature>
<evidence type="ECO:0000259" key="8">
    <source>
        <dbReference type="SMART" id="SM00014"/>
    </source>
</evidence>
<dbReference type="InterPro" id="IPR043216">
    <property type="entry name" value="PAP-like"/>
</dbReference>
<name>A0A2T2PA57_CORCC</name>
<keyword evidence="4 7" id="KW-1133">Transmembrane helix</keyword>
<feature type="compositionally biased region" description="Polar residues" evidence="6">
    <location>
        <begin position="333"/>
        <end position="346"/>
    </location>
</feature>
<dbReference type="Proteomes" id="UP000240883">
    <property type="component" value="Unassembled WGS sequence"/>
</dbReference>
<evidence type="ECO:0000313" key="9">
    <source>
        <dbReference type="EMBL" id="PSN74543.1"/>
    </source>
</evidence>
<feature type="region of interest" description="Disordered" evidence="6">
    <location>
        <begin position="319"/>
        <end position="362"/>
    </location>
</feature>
<evidence type="ECO:0000256" key="6">
    <source>
        <dbReference type="SAM" id="MobiDB-lite"/>
    </source>
</evidence>
<dbReference type="GO" id="GO:0006644">
    <property type="term" value="P:phospholipid metabolic process"/>
    <property type="evidence" value="ECO:0007669"/>
    <property type="project" value="InterPro"/>
</dbReference>
<dbReference type="OrthoDB" id="10030083at2759"/>
<dbReference type="GO" id="GO:0046839">
    <property type="term" value="P:phospholipid dephosphorylation"/>
    <property type="evidence" value="ECO:0007669"/>
    <property type="project" value="TreeGrafter"/>
</dbReference>
<dbReference type="GO" id="GO:0008195">
    <property type="term" value="F:phosphatidate phosphatase activity"/>
    <property type="evidence" value="ECO:0007669"/>
    <property type="project" value="TreeGrafter"/>
</dbReference>
<dbReference type="SMART" id="SM00014">
    <property type="entry name" value="acidPPc"/>
    <property type="match status" value="1"/>
</dbReference>
<dbReference type="Gene3D" id="1.20.144.10">
    <property type="entry name" value="Phosphatidic acid phosphatase type 2/haloperoxidase"/>
    <property type="match status" value="1"/>
</dbReference>
<reference evidence="9 10" key="1">
    <citation type="journal article" date="2018" name="Front. Microbiol.">
        <title>Genome-Wide Analysis of Corynespora cassiicola Leaf Fall Disease Putative Effectors.</title>
        <authorList>
            <person name="Lopez D."/>
            <person name="Ribeiro S."/>
            <person name="Label P."/>
            <person name="Fumanal B."/>
            <person name="Venisse J.S."/>
            <person name="Kohler A."/>
            <person name="de Oliveira R.R."/>
            <person name="Labutti K."/>
            <person name="Lipzen A."/>
            <person name="Lail K."/>
            <person name="Bauer D."/>
            <person name="Ohm R.A."/>
            <person name="Barry K.W."/>
            <person name="Spatafora J."/>
            <person name="Grigoriev I.V."/>
            <person name="Martin F.M."/>
            <person name="Pujade-Renaud V."/>
        </authorList>
    </citation>
    <scope>NUCLEOTIDE SEQUENCE [LARGE SCALE GENOMIC DNA]</scope>
    <source>
        <strain evidence="9 10">Philippines</strain>
    </source>
</reference>